<sequence>MSFSPPPTVFASENYHIWVVKMKTYLQAHDLWNVVEADIEPSPLRANPTIAQIKQHGEDCAKKYKAISCLQNGVSDVIFTRIMACDTPKQAWESLKEEFKGLD</sequence>
<dbReference type="PANTHER" id="PTHR35317">
    <property type="entry name" value="OS04G0629600 PROTEIN"/>
    <property type="match status" value="1"/>
</dbReference>
<evidence type="ECO:0008006" key="3">
    <source>
        <dbReference type="Google" id="ProtNLM"/>
    </source>
</evidence>
<proteinExistence type="predicted"/>
<accession>A0A8J5ZEI9</accession>
<comment type="caution">
    <text evidence="1">The sequence shown here is derived from an EMBL/GenBank/DDBJ whole genome shotgun (WGS) entry which is preliminary data.</text>
</comment>
<reference evidence="1 2" key="1">
    <citation type="journal article" date="2021" name="bioRxiv">
        <title>The Gossypium anomalum genome as a resource for cotton improvement and evolutionary analysis of hybrid incompatibility.</title>
        <authorList>
            <person name="Grover C.E."/>
            <person name="Yuan D."/>
            <person name="Arick M.A."/>
            <person name="Miller E.R."/>
            <person name="Hu G."/>
            <person name="Peterson D.G."/>
            <person name="Wendel J.F."/>
            <person name="Udall J.A."/>
        </authorList>
    </citation>
    <scope>NUCLEOTIDE SEQUENCE [LARGE SCALE GENOMIC DNA]</scope>
    <source>
        <strain evidence="1">JFW-Udall</strain>
        <tissue evidence="1">Leaf</tissue>
    </source>
</reference>
<gene>
    <name evidence="1" type="ORF">CXB51_006647</name>
</gene>
<dbReference type="Proteomes" id="UP000701853">
    <property type="component" value="Chromosome 3"/>
</dbReference>
<name>A0A8J5ZEI9_9ROSI</name>
<keyword evidence="2" id="KW-1185">Reference proteome</keyword>
<dbReference type="Pfam" id="PF14223">
    <property type="entry name" value="Retrotran_gag_2"/>
    <property type="match status" value="1"/>
</dbReference>
<dbReference type="EMBL" id="JAHUZN010000003">
    <property type="protein sequence ID" value="KAG8498211.1"/>
    <property type="molecule type" value="Genomic_DNA"/>
</dbReference>
<organism evidence="1 2">
    <name type="scientific">Gossypium anomalum</name>
    <dbReference type="NCBI Taxonomy" id="47600"/>
    <lineage>
        <taxon>Eukaryota</taxon>
        <taxon>Viridiplantae</taxon>
        <taxon>Streptophyta</taxon>
        <taxon>Embryophyta</taxon>
        <taxon>Tracheophyta</taxon>
        <taxon>Spermatophyta</taxon>
        <taxon>Magnoliopsida</taxon>
        <taxon>eudicotyledons</taxon>
        <taxon>Gunneridae</taxon>
        <taxon>Pentapetalae</taxon>
        <taxon>rosids</taxon>
        <taxon>malvids</taxon>
        <taxon>Malvales</taxon>
        <taxon>Malvaceae</taxon>
        <taxon>Malvoideae</taxon>
        <taxon>Gossypium</taxon>
    </lineage>
</organism>
<evidence type="ECO:0000313" key="2">
    <source>
        <dbReference type="Proteomes" id="UP000701853"/>
    </source>
</evidence>
<protein>
    <recommendedName>
        <fullName evidence="3">DUF4219 domain-containing protein</fullName>
    </recommendedName>
</protein>
<evidence type="ECO:0000313" key="1">
    <source>
        <dbReference type="EMBL" id="KAG8498211.1"/>
    </source>
</evidence>
<dbReference type="AlphaFoldDB" id="A0A8J5ZEI9"/>
<dbReference type="PANTHER" id="PTHR35317:SF31">
    <property type="entry name" value="DUF4219 DOMAIN-CONTAINING PROTEIN"/>
    <property type="match status" value="1"/>
</dbReference>
<dbReference type="OrthoDB" id="991447at2759"/>